<comment type="caution">
    <text evidence="2">The sequence shown here is derived from an EMBL/GenBank/DDBJ whole genome shotgun (WGS) entry which is preliminary data.</text>
</comment>
<dbReference type="Proteomes" id="UP001474120">
    <property type="component" value="Unassembled WGS sequence"/>
</dbReference>
<proteinExistence type="predicted"/>
<dbReference type="EMBL" id="JBCDNA010000001">
    <property type="protein sequence ID" value="MEL4455138.1"/>
    <property type="molecule type" value="Genomic_DNA"/>
</dbReference>
<protein>
    <submittedName>
        <fullName evidence="2">DUF2147 domain-containing protein</fullName>
    </submittedName>
</protein>
<reference evidence="2 3" key="1">
    <citation type="submission" date="2024-04" db="EMBL/GenBank/DDBJ databases">
        <title>whole genome sequencing of Lutimonas vermicola strain IMCC1616.</title>
        <authorList>
            <person name="Bae S.S."/>
        </authorList>
    </citation>
    <scope>NUCLEOTIDE SEQUENCE [LARGE SCALE GENOMIC DNA]</scope>
    <source>
        <strain evidence="2 3">IMCC1616</strain>
    </source>
</reference>
<accession>A0ABU9KY70</accession>
<name>A0ABU9KY70_9FLAO</name>
<dbReference type="InterPro" id="IPR019223">
    <property type="entry name" value="DUF2147"/>
</dbReference>
<dbReference type="Pfam" id="PF09917">
    <property type="entry name" value="DUF2147"/>
    <property type="match status" value="1"/>
</dbReference>
<keyword evidence="3" id="KW-1185">Reference proteome</keyword>
<dbReference type="PANTHER" id="PTHR36919">
    <property type="entry name" value="BLR1215 PROTEIN"/>
    <property type="match status" value="1"/>
</dbReference>
<dbReference type="Gene3D" id="2.40.128.520">
    <property type="match status" value="1"/>
</dbReference>
<gene>
    <name evidence="2" type="ORF">AABB81_04475</name>
</gene>
<evidence type="ECO:0000313" key="3">
    <source>
        <dbReference type="Proteomes" id="UP001474120"/>
    </source>
</evidence>
<sequence>MKRTVFVLMLLTFIPYLIKAQDVMGKWHSIDPDTGLKESVIEVYKKEDKLYGKIIEILKEEDKDKTCIECTGKDKNQPIEGLVIMRGLSKDGDEWNGGQILDPKNGKLYKCYVTLEGINKLKLRGYVGISLIGRTEYWYRMQE</sequence>
<dbReference type="PANTHER" id="PTHR36919:SF3">
    <property type="entry name" value="BLL5882 PROTEIN"/>
    <property type="match status" value="1"/>
</dbReference>
<evidence type="ECO:0000259" key="1">
    <source>
        <dbReference type="Pfam" id="PF09917"/>
    </source>
</evidence>
<dbReference type="RefSeq" id="WP_342158911.1">
    <property type="nucleotide sequence ID" value="NZ_JBCDNA010000001.1"/>
</dbReference>
<evidence type="ECO:0000313" key="2">
    <source>
        <dbReference type="EMBL" id="MEL4455138.1"/>
    </source>
</evidence>
<feature type="domain" description="DUF2147" evidence="1">
    <location>
        <begin position="25"/>
        <end position="140"/>
    </location>
</feature>
<organism evidence="2 3">
    <name type="scientific">Lutimonas vermicola</name>
    <dbReference type="NCBI Taxonomy" id="414288"/>
    <lineage>
        <taxon>Bacteria</taxon>
        <taxon>Pseudomonadati</taxon>
        <taxon>Bacteroidota</taxon>
        <taxon>Flavobacteriia</taxon>
        <taxon>Flavobacteriales</taxon>
        <taxon>Flavobacteriaceae</taxon>
        <taxon>Lutimonas</taxon>
    </lineage>
</organism>